<evidence type="ECO:0000313" key="2">
    <source>
        <dbReference type="Proteomes" id="UP001549207"/>
    </source>
</evidence>
<reference evidence="1" key="1">
    <citation type="submission" date="2024-06" db="EMBL/GenBank/DDBJ databases">
        <title>Genomic Encyclopedia of Type Strains, Phase IV (KMG-IV): sequencing the most valuable type-strain genomes for metagenomic binning, comparative biology and taxonomic classification.</title>
        <authorList>
            <person name="Goeker M."/>
        </authorList>
    </citation>
    <scope>NUCLEOTIDE SEQUENCE</scope>
    <source>
        <strain evidence="1">SJCon</strain>
    </source>
</reference>
<organism evidence="1 2">
    <name type="scientific">Arthrobacter nitrophenolicus</name>
    <dbReference type="NCBI Taxonomy" id="683150"/>
    <lineage>
        <taxon>Bacteria</taxon>
        <taxon>Bacillati</taxon>
        <taxon>Actinomycetota</taxon>
        <taxon>Actinomycetes</taxon>
        <taxon>Micrococcales</taxon>
        <taxon>Micrococcaceae</taxon>
        <taxon>Arthrobacter</taxon>
    </lineage>
</organism>
<accession>A0ACC6TGP2</accession>
<comment type="caution">
    <text evidence="1">The sequence shown here is derived from an EMBL/GenBank/DDBJ whole genome shotgun (WGS) entry which is preliminary data.</text>
</comment>
<gene>
    <name evidence="1" type="ORF">ABIC98_002529</name>
</gene>
<sequence length="232" mass="23405">MRHMGNSGKFAVVAGIVAALLLVLTGMTLAEPVFVAFLGVLALAYLSAIGEVLVRGRRLVLLCVGAGTSLTVGFALAFLSTWELAFDGQSSFLGTPLPTDDPDNYFVGAAVSYVATFLVLFIGAAWPAGRRIAPARRPPAKRRPAPSRPAAQGAASRGAGPKAGAAKGSAARVSAAKGSAAKSGTARSGAVQRVSGPGTTSRVPPAAKRPSSPVAPARRPAAKPGPGSTPRR</sequence>
<evidence type="ECO:0000313" key="1">
    <source>
        <dbReference type="EMBL" id="MET3772874.1"/>
    </source>
</evidence>
<dbReference type="EMBL" id="JBEPNJ010000009">
    <property type="protein sequence ID" value="MET3772874.1"/>
    <property type="molecule type" value="Genomic_DNA"/>
</dbReference>
<proteinExistence type="predicted"/>
<protein>
    <submittedName>
        <fullName evidence="1">Uncharacterized protein</fullName>
    </submittedName>
</protein>
<dbReference type="Proteomes" id="UP001549207">
    <property type="component" value="Unassembled WGS sequence"/>
</dbReference>
<name>A0ACC6TGP2_9MICC</name>
<keyword evidence="2" id="KW-1185">Reference proteome</keyword>